<keyword evidence="2 3" id="KW-0732">Signal</keyword>
<feature type="domain" description="Solute-binding protein family 3/N-terminal" evidence="4">
    <location>
        <begin position="44"/>
        <end position="273"/>
    </location>
</feature>
<dbReference type="InterPro" id="IPR001638">
    <property type="entry name" value="Solute-binding_3/MltF_N"/>
</dbReference>
<dbReference type="SMART" id="SM00062">
    <property type="entry name" value="PBPb"/>
    <property type="match status" value="1"/>
</dbReference>
<comment type="similarity">
    <text evidence="1">Belongs to the bacterial solute-binding protein 3 family.</text>
</comment>
<protein>
    <submittedName>
        <fullName evidence="5">Amino acid ABC transporter substrate-binding protein (PAAT family)</fullName>
    </submittedName>
</protein>
<feature type="chain" id="PRO_5020213149" evidence="3">
    <location>
        <begin position="24"/>
        <end position="289"/>
    </location>
</feature>
<sequence>MNLSKALYATTLVLSLATLSACSKEPAQTQTNTDQAKTETANKTVTVGMDIAFPPFEYMENGQPKGFDVEIMNQIMKSTNASAQYIDTRFYNLITGIKGKKFDVVISGLYVTPERMQQVDMIPYYKTTQAVVVKKEGNYKPKLRDDLCGKTIATQKGTNFPTQLKSISEQNCIAKGKAGIKVLEFETSPQAIQAVLSNAADADFDDIVALRLAVEKLADRIEITSTDPFFAMYGGIVIRKGDTATHQLVSQGLENIKKSGEYQSTLAKFGLSEPSEDEIKAIYASAQSK</sequence>
<dbReference type="OrthoDB" id="8611212at2"/>
<dbReference type="PANTHER" id="PTHR35936">
    <property type="entry name" value="MEMBRANE-BOUND LYTIC MUREIN TRANSGLYCOSYLASE F"/>
    <property type="match status" value="1"/>
</dbReference>
<evidence type="ECO:0000259" key="4">
    <source>
        <dbReference type="SMART" id="SM00062"/>
    </source>
</evidence>
<dbReference type="CDD" id="cd01004">
    <property type="entry name" value="PBP2_MidA_like"/>
    <property type="match status" value="1"/>
</dbReference>
<dbReference type="Gene3D" id="3.40.190.10">
    <property type="entry name" value="Periplasmic binding protein-like II"/>
    <property type="match status" value="2"/>
</dbReference>
<dbReference type="PROSITE" id="PS51257">
    <property type="entry name" value="PROKAR_LIPOPROTEIN"/>
    <property type="match status" value="1"/>
</dbReference>
<evidence type="ECO:0000256" key="3">
    <source>
        <dbReference type="SAM" id="SignalP"/>
    </source>
</evidence>
<gene>
    <name evidence="5" type="ORF">EC844_12128</name>
</gene>
<dbReference type="EMBL" id="SLVJ01000021">
    <property type="protein sequence ID" value="TCM63303.1"/>
    <property type="molecule type" value="Genomic_DNA"/>
</dbReference>
<dbReference type="SUPFAM" id="SSF53850">
    <property type="entry name" value="Periplasmic binding protein-like II"/>
    <property type="match status" value="1"/>
</dbReference>
<dbReference type="Pfam" id="PF00497">
    <property type="entry name" value="SBP_bac_3"/>
    <property type="match status" value="1"/>
</dbReference>
<keyword evidence="6" id="KW-1185">Reference proteome</keyword>
<organism evidence="5 6">
    <name type="scientific">Acinetobacter calcoaceticus</name>
    <dbReference type="NCBI Taxonomy" id="471"/>
    <lineage>
        <taxon>Bacteria</taxon>
        <taxon>Pseudomonadati</taxon>
        <taxon>Pseudomonadota</taxon>
        <taxon>Gammaproteobacteria</taxon>
        <taxon>Moraxellales</taxon>
        <taxon>Moraxellaceae</taxon>
        <taxon>Acinetobacter</taxon>
        <taxon>Acinetobacter calcoaceticus/baumannii complex</taxon>
    </lineage>
</organism>
<accession>A0A4R1XUE1</accession>
<dbReference type="AlphaFoldDB" id="A0A4R1XUE1"/>
<comment type="caution">
    <text evidence="5">The sequence shown here is derived from an EMBL/GenBank/DDBJ whole genome shotgun (WGS) entry which is preliminary data.</text>
</comment>
<dbReference type="Proteomes" id="UP000294963">
    <property type="component" value="Unassembled WGS sequence"/>
</dbReference>
<evidence type="ECO:0000256" key="2">
    <source>
        <dbReference type="ARBA" id="ARBA00022729"/>
    </source>
</evidence>
<feature type="signal peptide" evidence="3">
    <location>
        <begin position="1"/>
        <end position="23"/>
    </location>
</feature>
<evidence type="ECO:0000256" key="1">
    <source>
        <dbReference type="ARBA" id="ARBA00010333"/>
    </source>
</evidence>
<evidence type="ECO:0000313" key="6">
    <source>
        <dbReference type="Proteomes" id="UP000294963"/>
    </source>
</evidence>
<reference evidence="5 6" key="1">
    <citation type="submission" date="2019-03" db="EMBL/GenBank/DDBJ databases">
        <title>Genomic analyses of the natural microbiome of Caenorhabditis elegans.</title>
        <authorList>
            <person name="Samuel B."/>
        </authorList>
    </citation>
    <scope>NUCLEOTIDE SEQUENCE [LARGE SCALE GENOMIC DNA]</scope>
    <source>
        <strain evidence="5 6">JUb89</strain>
    </source>
</reference>
<proteinExistence type="inferred from homology"/>
<evidence type="ECO:0000313" key="5">
    <source>
        <dbReference type="EMBL" id="TCM63303.1"/>
    </source>
</evidence>
<name>A0A4R1XUE1_ACICA</name>